<evidence type="ECO:0000256" key="1">
    <source>
        <dbReference type="SAM" id="MobiDB-lite"/>
    </source>
</evidence>
<feature type="compositionally biased region" description="Polar residues" evidence="1">
    <location>
        <begin position="66"/>
        <end position="76"/>
    </location>
</feature>
<protein>
    <submittedName>
        <fullName evidence="2">Uncharacterized protein</fullName>
    </submittedName>
</protein>
<name>A0A2Z4IFA8_9BACT</name>
<evidence type="ECO:0000313" key="2">
    <source>
        <dbReference type="EMBL" id="AWW29634.1"/>
    </source>
</evidence>
<proteinExistence type="predicted"/>
<dbReference type="AlphaFoldDB" id="A0A2Z4IFA8"/>
<dbReference type="EMBL" id="CP030041">
    <property type="protein sequence ID" value="AWW29634.1"/>
    <property type="molecule type" value="Genomic_DNA"/>
</dbReference>
<keyword evidence="3" id="KW-1185">Reference proteome</keyword>
<organism evidence="2 3">
    <name type="scientific">Echinicola strongylocentroti</name>
    <dbReference type="NCBI Taxonomy" id="1795355"/>
    <lineage>
        <taxon>Bacteria</taxon>
        <taxon>Pseudomonadati</taxon>
        <taxon>Bacteroidota</taxon>
        <taxon>Cytophagia</taxon>
        <taxon>Cytophagales</taxon>
        <taxon>Cyclobacteriaceae</taxon>
        <taxon>Echinicola</taxon>
    </lineage>
</organism>
<reference evidence="2 3" key="1">
    <citation type="submission" date="2018-06" db="EMBL/GenBank/DDBJ databases">
        <title>Echinicola strongylocentroti sp. nov., isolated from a sea urchin Strongylocentrotus intermedius.</title>
        <authorList>
            <person name="Bae S.S."/>
        </authorList>
    </citation>
    <scope>NUCLEOTIDE SEQUENCE [LARGE SCALE GENOMIC DNA]</scope>
    <source>
        <strain evidence="2 3">MEBiC08714</strain>
    </source>
</reference>
<dbReference type="Proteomes" id="UP000248688">
    <property type="component" value="Chromosome"/>
</dbReference>
<dbReference type="RefSeq" id="WP_112783032.1">
    <property type="nucleotide sequence ID" value="NZ_CP030041.1"/>
</dbReference>
<sequence length="109" mass="12371">MDTHKILKPGLYQLMPLLFQYLPGQAAAIPNVLTGVKWQRHDEFSNLRIHPQDVKHSSSSRRSASGTDDSCPTRNPTCAEKVDLIEITKDYFDLQKLFRSLKDSSESPL</sequence>
<dbReference type="KEGG" id="est:DN752_05585"/>
<gene>
    <name evidence="2" type="ORF">DN752_05585</name>
</gene>
<evidence type="ECO:0000313" key="3">
    <source>
        <dbReference type="Proteomes" id="UP000248688"/>
    </source>
</evidence>
<feature type="region of interest" description="Disordered" evidence="1">
    <location>
        <begin position="49"/>
        <end position="76"/>
    </location>
</feature>
<accession>A0A2Z4IFA8</accession>